<keyword evidence="3 10" id="KW-0808">Transferase</keyword>
<keyword evidence="6" id="KW-0239">DNA-directed DNA polymerase</keyword>
<organism evidence="10 11">
    <name type="scientific">Streptomyces aureus</name>
    <dbReference type="NCBI Taxonomy" id="193461"/>
    <lineage>
        <taxon>Bacteria</taxon>
        <taxon>Bacillati</taxon>
        <taxon>Actinomycetota</taxon>
        <taxon>Actinomycetes</taxon>
        <taxon>Kitasatosporales</taxon>
        <taxon>Streptomycetaceae</taxon>
        <taxon>Streptomyces</taxon>
    </lineage>
</organism>
<dbReference type="PANTHER" id="PTHR11669">
    <property type="entry name" value="REPLICATION FACTOR C / DNA POLYMERASE III GAMMA-TAU SUBUNIT"/>
    <property type="match status" value="1"/>
</dbReference>
<reference evidence="10 11" key="1">
    <citation type="submission" date="2024-08" db="EMBL/GenBank/DDBJ databases">
        <title>Genome sequence of Streptomyces aureus CACIA-1.46HGO.</title>
        <authorList>
            <person name="Evangelista-Martinez Z."/>
        </authorList>
    </citation>
    <scope>NUCLEOTIDE SEQUENCE [LARGE SCALE GENOMIC DNA]</scope>
    <source>
        <strain evidence="10 11">CACIA-1.46HGO</strain>
    </source>
</reference>
<sequence length="401" mass="42997">MPVWDDLVGQERVAAQLDAAARDADALVTATATKAPLPETSKMTHAWLFTGPPGAGRATAARAFAAALQCVSPDRALGGAPGCGFCDGCHTSLVGTHADVDIVRTDLLSIGVKETRELVRRAQLSPAVGRWQVIVLEDADRLTEGAGNVLLKAVEEPAPRTVWLLCAPSLEDVLPTIRSRCRHLTLRTPAVEAVADMLVRRDGIEPAVAAEAARATQGHIDRARRLATDPRARARRAAVLKLPLRVDDIGGCLKAAQELIDTAAEDTKQLAEEVDTKETEELKAALGGQSGSRMPRGTAGAMKELEDRQKRRRTRTQRDSLDLALTDLTGFYRDVLALQLGSRVALANTDAQDTLERLARAASPEATLRRIEAIAECRDALDRNVAPLLAVEAMTMALRSG</sequence>
<gene>
    <name evidence="10" type="ORF">ACEG43_34355</name>
</gene>
<dbReference type="Proteomes" id="UP001571476">
    <property type="component" value="Unassembled WGS sequence"/>
</dbReference>
<dbReference type="SUPFAM" id="SSF52540">
    <property type="entry name" value="P-loop containing nucleoside triphosphate hydrolases"/>
    <property type="match status" value="1"/>
</dbReference>
<dbReference type="InterPro" id="IPR050238">
    <property type="entry name" value="DNA_Rep/Repair_Clamp_Loader"/>
</dbReference>
<evidence type="ECO:0000256" key="7">
    <source>
        <dbReference type="ARBA" id="ARBA00049244"/>
    </source>
</evidence>
<dbReference type="EMBL" id="JBGOSP010000022">
    <property type="protein sequence ID" value="MFA3841224.1"/>
    <property type="molecule type" value="Genomic_DNA"/>
</dbReference>
<dbReference type="GO" id="GO:0003887">
    <property type="term" value="F:DNA-directed DNA polymerase activity"/>
    <property type="evidence" value="ECO:0007669"/>
    <property type="project" value="UniProtKB-EC"/>
</dbReference>
<proteinExistence type="predicted"/>
<dbReference type="RefSeq" id="WP_372565502.1">
    <property type="nucleotide sequence ID" value="NZ_JBGOSP010000022.1"/>
</dbReference>
<evidence type="ECO:0000256" key="6">
    <source>
        <dbReference type="ARBA" id="ARBA00022932"/>
    </source>
</evidence>
<feature type="region of interest" description="Disordered" evidence="8">
    <location>
        <begin position="275"/>
        <end position="317"/>
    </location>
</feature>
<feature type="domain" description="DNA polymerase III delta subunit C-terminal" evidence="9">
    <location>
        <begin position="328"/>
        <end position="384"/>
    </location>
</feature>
<name>A0ABV4SRY1_9ACTN</name>
<evidence type="ECO:0000256" key="2">
    <source>
        <dbReference type="ARBA" id="ARBA00014363"/>
    </source>
</evidence>
<dbReference type="EC" id="2.7.7.7" evidence="1"/>
<dbReference type="InterPro" id="IPR015199">
    <property type="entry name" value="DNA_pol_III_delta_C"/>
</dbReference>
<dbReference type="NCBIfam" id="NF005926">
    <property type="entry name" value="PRK07940.1"/>
    <property type="match status" value="1"/>
</dbReference>
<dbReference type="Pfam" id="PF09115">
    <property type="entry name" value="DNApol3-delta_C"/>
    <property type="match status" value="1"/>
</dbReference>
<evidence type="ECO:0000256" key="4">
    <source>
        <dbReference type="ARBA" id="ARBA00022695"/>
    </source>
</evidence>
<evidence type="ECO:0000313" key="10">
    <source>
        <dbReference type="EMBL" id="MFA3841224.1"/>
    </source>
</evidence>
<keyword evidence="11" id="KW-1185">Reference proteome</keyword>
<evidence type="ECO:0000256" key="5">
    <source>
        <dbReference type="ARBA" id="ARBA00022705"/>
    </source>
</evidence>
<dbReference type="InterPro" id="IPR027417">
    <property type="entry name" value="P-loop_NTPase"/>
</dbReference>
<dbReference type="PANTHER" id="PTHR11669:SF8">
    <property type="entry name" value="DNA POLYMERASE III SUBUNIT DELTA"/>
    <property type="match status" value="1"/>
</dbReference>
<keyword evidence="5" id="KW-0235">DNA replication</keyword>
<accession>A0ABV4SRY1</accession>
<evidence type="ECO:0000256" key="1">
    <source>
        <dbReference type="ARBA" id="ARBA00012417"/>
    </source>
</evidence>
<evidence type="ECO:0000256" key="3">
    <source>
        <dbReference type="ARBA" id="ARBA00022679"/>
    </source>
</evidence>
<dbReference type="Gene3D" id="3.40.50.300">
    <property type="entry name" value="P-loop containing nucleotide triphosphate hydrolases"/>
    <property type="match status" value="1"/>
</dbReference>
<keyword evidence="4 10" id="KW-0548">Nucleotidyltransferase</keyword>
<evidence type="ECO:0000259" key="9">
    <source>
        <dbReference type="Pfam" id="PF09115"/>
    </source>
</evidence>
<dbReference type="Pfam" id="PF13177">
    <property type="entry name" value="DNA_pol3_delta2"/>
    <property type="match status" value="1"/>
</dbReference>
<comment type="caution">
    <text evidence="10">The sequence shown here is derived from an EMBL/GenBank/DDBJ whole genome shotgun (WGS) entry which is preliminary data.</text>
</comment>
<evidence type="ECO:0000313" key="11">
    <source>
        <dbReference type="Proteomes" id="UP001571476"/>
    </source>
</evidence>
<comment type="catalytic activity">
    <reaction evidence="7">
        <text>DNA(n) + a 2'-deoxyribonucleoside 5'-triphosphate = DNA(n+1) + diphosphate</text>
        <dbReference type="Rhea" id="RHEA:22508"/>
        <dbReference type="Rhea" id="RHEA-COMP:17339"/>
        <dbReference type="Rhea" id="RHEA-COMP:17340"/>
        <dbReference type="ChEBI" id="CHEBI:33019"/>
        <dbReference type="ChEBI" id="CHEBI:61560"/>
        <dbReference type="ChEBI" id="CHEBI:173112"/>
        <dbReference type="EC" id="2.7.7.7"/>
    </reaction>
</comment>
<evidence type="ECO:0000256" key="8">
    <source>
        <dbReference type="SAM" id="MobiDB-lite"/>
    </source>
</evidence>
<protein>
    <recommendedName>
        <fullName evidence="2">DNA polymerase III subunit delta'</fullName>
        <ecNumber evidence="1">2.7.7.7</ecNumber>
    </recommendedName>
</protein>